<dbReference type="SMART" id="SM00213">
    <property type="entry name" value="UBQ"/>
    <property type="match status" value="2"/>
</dbReference>
<evidence type="ECO:0000259" key="1">
    <source>
        <dbReference type="PROSITE" id="PS50053"/>
    </source>
</evidence>
<accession>F6KMJ7</accession>
<sequence>MDITIVMLNGTSHTLSVHPGDTVGSLKQRIQDKFGVPCEKQKLMFVNGQKTHLSNDVMPISSYGLHPGARVSLLVIEPPTIQVFVRNEKGKLNTYDIKADETVDNLKRRVQSREGVPVSQQRLIHQGREMTGGKLVDYNVTANSTIDLNLRLRGG</sequence>
<dbReference type="AlphaFoldDB" id="F6KMJ7"/>
<feature type="domain" description="Ubiquitin-like" evidence="1">
    <location>
        <begin position="1"/>
        <end position="75"/>
    </location>
</feature>
<dbReference type="InterPro" id="IPR050158">
    <property type="entry name" value="Ubiquitin_ubiquitin-like"/>
</dbReference>
<dbReference type="InterPro" id="IPR029071">
    <property type="entry name" value="Ubiquitin-like_domsf"/>
</dbReference>
<dbReference type="PROSITE" id="PS50053">
    <property type="entry name" value="UBIQUITIN_2"/>
    <property type="match status" value="2"/>
</dbReference>
<dbReference type="InterPro" id="IPR000626">
    <property type="entry name" value="Ubiquitin-like_dom"/>
</dbReference>
<dbReference type="InterPro" id="IPR019956">
    <property type="entry name" value="Ubiquitin_dom"/>
</dbReference>
<dbReference type="Pfam" id="PF00240">
    <property type="entry name" value="ubiquitin"/>
    <property type="match status" value="2"/>
</dbReference>
<dbReference type="EMBL" id="HQ441071">
    <property type="protein sequence ID" value="AEG78371.1"/>
    <property type="molecule type" value="mRNA"/>
</dbReference>
<protein>
    <submittedName>
        <fullName evidence="2">Interferon stimulated protein 15</fullName>
    </submittedName>
</protein>
<dbReference type="PANTHER" id="PTHR10666">
    <property type="entry name" value="UBIQUITIN"/>
    <property type="match status" value="1"/>
</dbReference>
<dbReference type="CDD" id="cd17039">
    <property type="entry name" value="Ubl_ubiquitin_like"/>
    <property type="match status" value="1"/>
</dbReference>
<reference evidence="2" key="1">
    <citation type="submission" date="2010-10" db="EMBL/GenBank/DDBJ databases">
        <title>Differential gene expression of grouper iridovirus/LPS/poly I:C treated orange-spotted grouper (Epinephelus coioides).</title>
        <authorList>
            <person name="Wu M.-S."/>
            <person name="Chen C.-W."/>
            <person name="Huang H.-H."/>
            <person name="Chang C.-Y."/>
        </authorList>
    </citation>
    <scope>NUCLEOTIDE SEQUENCE</scope>
</reference>
<dbReference type="SUPFAM" id="SSF54236">
    <property type="entry name" value="Ubiquitin-like"/>
    <property type="match status" value="2"/>
</dbReference>
<organism evidence="2">
    <name type="scientific">Epinephelus coioides</name>
    <name type="common">Orange-spotted grouper</name>
    <name type="synonym">Epinephelus nebulosus</name>
    <dbReference type="NCBI Taxonomy" id="94232"/>
    <lineage>
        <taxon>Eukaryota</taxon>
        <taxon>Metazoa</taxon>
        <taxon>Chordata</taxon>
        <taxon>Craniata</taxon>
        <taxon>Vertebrata</taxon>
        <taxon>Euteleostomi</taxon>
        <taxon>Actinopterygii</taxon>
        <taxon>Neopterygii</taxon>
        <taxon>Teleostei</taxon>
        <taxon>Neoteleostei</taxon>
        <taxon>Acanthomorphata</taxon>
        <taxon>Eupercaria</taxon>
        <taxon>Perciformes</taxon>
        <taxon>Serranoidei</taxon>
        <taxon>Serranidae</taxon>
        <taxon>Epinephelinae</taxon>
        <taxon>Epinephelini</taxon>
        <taxon>Epinephelus</taxon>
    </lineage>
</organism>
<evidence type="ECO:0000313" key="2">
    <source>
        <dbReference type="EMBL" id="AEG78371.1"/>
    </source>
</evidence>
<dbReference type="Gene3D" id="3.10.20.90">
    <property type="entry name" value="Phosphatidylinositol 3-kinase Catalytic Subunit, Chain A, domain 1"/>
    <property type="match status" value="2"/>
</dbReference>
<name>F6KMJ7_EPICO</name>
<feature type="domain" description="Ubiquitin-like" evidence="1">
    <location>
        <begin position="81"/>
        <end position="155"/>
    </location>
</feature>
<proteinExistence type="evidence at transcript level"/>
<dbReference type="PRINTS" id="PR00348">
    <property type="entry name" value="UBIQUITIN"/>
</dbReference>